<organism evidence="2 3">
    <name type="scientific">Portunus trituberculatus</name>
    <name type="common">Swimming crab</name>
    <name type="synonym">Neptunus trituberculatus</name>
    <dbReference type="NCBI Taxonomy" id="210409"/>
    <lineage>
        <taxon>Eukaryota</taxon>
        <taxon>Metazoa</taxon>
        <taxon>Ecdysozoa</taxon>
        <taxon>Arthropoda</taxon>
        <taxon>Crustacea</taxon>
        <taxon>Multicrustacea</taxon>
        <taxon>Malacostraca</taxon>
        <taxon>Eumalacostraca</taxon>
        <taxon>Eucarida</taxon>
        <taxon>Decapoda</taxon>
        <taxon>Pleocyemata</taxon>
        <taxon>Brachyura</taxon>
        <taxon>Eubrachyura</taxon>
        <taxon>Portunoidea</taxon>
        <taxon>Portunidae</taxon>
        <taxon>Portuninae</taxon>
        <taxon>Portunus</taxon>
    </lineage>
</organism>
<reference evidence="2 3" key="1">
    <citation type="submission" date="2019-05" db="EMBL/GenBank/DDBJ databases">
        <title>Another draft genome of Portunus trituberculatus and its Hox gene families provides insights of decapod evolution.</title>
        <authorList>
            <person name="Jeong J.-H."/>
            <person name="Song I."/>
            <person name="Kim S."/>
            <person name="Choi T."/>
            <person name="Kim D."/>
            <person name="Ryu S."/>
            <person name="Kim W."/>
        </authorList>
    </citation>
    <scope>NUCLEOTIDE SEQUENCE [LARGE SCALE GENOMIC DNA]</scope>
    <source>
        <tissue evidence="2">Muscle</tissue>
    </source>
</reference>
<evidence type="ECO:0000313" key="2">
    <source>
        <dbReference type="EMBL" id="MPC21040.1"/>
    </source>
</evidence>
<feature type="compositionally biased region" description="Low complexity" evidence="1">
    <location>
        <begin position="9"/>
        <end position="18"/>
    </location>
</feature>
<dbReference type="AlphaFoldDB" id="A0A5B7DI30"/>
<keyword evidence="3" id="KW-1185">Reference proteome</keyword>
<sequence length="176" mass="19373">MTRKAAKETTTQIPQQSPSPSPSRCGQGAATSSSQILLLHVVISEKTFSPRQVTPHDKGSSPPEQSRTPATLHHCFHYYLTPIKREDSLTYTTNTCTTTTTPFLPPPTPPPPPRHNGIALMIYNSTPGTRNRNYQHNQKGGTPVPYQMHGTLSLQSLVLSPFARRQTLGDDPSDKM</sequence>
<feature type="region of interest" description="Disordered" evidence="1">
    <location>
        <begin position="49"/>
        <end position="69"/>
    </location>
</feature>
<feature type="region of interest" description="Disordered" evidence="1">
    <location>
        <begin position="1"/>
        <end position="32"/>
    </location>
</feature>
<proteinExistence type="predicted"/>
<evidence type="ECO:0000313" key="3">
    <source>
        <dbReference type="Proteomes" id="UP000324222"/>
    </source>
</evidence>
<gene>
    <name evidence="2" type="ORF">E2C01_014013</name>
</gene>
<name>A0A5B7DI30_PORTR</name>
<evidence type="ECO:0000256" key="1">
    <source>
        <dbReference type="SAM" id="MobiDB-lite"/>
    </source>
</evidence>
<accession>A0A5B7DI30</accession>
<dbReference type="Proteomes" id="UP000324222">
    <property type="component" value="Unassembled WGS sequence"/>
</dbReference>
<dbReference type="EMBL" id="VSRR010000937">
    <property type="protein sequence ID" value="MPC21040.1"/>
    <property type="molecule type" value="Genomic_DNA"/>
</dbReference>
<protein>
    <submittedName>
        <fullName evidence="2">Uncharacterized protein</fullName>
    </submittedName>
</protein>
<comment type="caution">
    <text evidence="2">The sequence shown here is derived from an EMBL/GenBank/DDBJ whole genome shotgun (WGS) entry which is preliminary data.</text>
</comment>